<feature type="chain" id="PRO_5044373102" evidence="1">
    <location>
        <begin position="31"/>
        <end position="332"/>
    </location>
</feature>
<dbReference type="Gene3D" id="3.40.50.1980">
    <property type="entry name" value="Nitrogenase molybdenum iron protein domain"/>
    <property type="match status" value="1"/>
</dbReference>
<proteinExistence type="predicted"/>
<evidence type="ECO:0000313" key="2">
    <source>
        <dbReference type="EMBL" id="SFJ09777.1"/>
    </source>
</evidence>
<sequence length="332" mass="35682">MSLTVFSAPLRAVRWLCVALLLGATTGVLADTAQPRVLVALPALHALAASLCKGTRITAVRIPADAAVPMQSQANALLRLDPGVFQQADAVITLSSLWRADPLFATARRHNLRIVEIDASRSWDPVKPGVAVTQAPGNDVPWAGADDQPGAEPSPYAWLGAINAMRMAAIIAADLARLSPEDVPRIARNLSTLENRLRQLKADYGPRLAQIPDLRVLSLASEFVYLFGEFDIFVDGWFVRQDIDWSPADREALTHYLREREIKVVVHKWAPDAAIAQAIEAGGARLLILDAGNPGVLAEAGKPYEDLLRADLDAVLAGFAPSSPATPAVDHP</sequence>
<dbReference type="InterPro" id="IPR006127">
    <property type="entry name" value="ZnuA-like"/>
</dbReference>
<organism evidence="2 3">
    <name type="scientific">Phytopseudomonas argentinensis</name>
    <dbReference type="NCBI Taxonomy" id="289370"/>
    <lineage>
        <taxon>Bacteria</taxon>
        <taxon>Pseudomonadati</taxon>
        <taxon>Pseudomonadota</taxon>
        <taxon>Gammaproteobacteria</taxon>
        <taxon>Pseudomonadales</taxon>
        <taxon>Pseudomonadaceae</taxon>
        <taxon>Phytopseudomonas</taxon>
    </lineage>
</organism>
<keyword evidence="3" id="KW-1185">Reference proteome</keyword>
<dbReference type="PANTHER" id="PTHR42953">
    <property type="entry name" value="HIGH-AFFINITY ZINC UPTAKE SYSTEM PROTEIN ZNUA-RELATED"/>
    <property type="match status" value="1"/>
</dbReference>
<evidence type="ECO:0000313" key="3">
    <source>
        <dbReference type="Proteomes" id="UP000183018"/>
    </source>
</evidence>
<dbReference type="InterPro" id="IPR050492">
    <property type="entry name" value="Bact_metal-bind_prot9"/>
</dbReference>
<dbReference type="GO" id="GO:0046872">
    <property type="term" value="F:metal ion binding"/>
    <property type="evidence" value="ECO:0007669"/>
    <property type="project" value="InterPro"/>
</dbReference>
<dbReference type="EMBL" id="FORC01000004">
    <property type="protein sequence ID" value="SFJ09777.1"/>
    <property type="molecule type" value="Genomic_DNA"/>
</dbReference>
<dbReference type="AlphaFoldDB" id="A0A1I3NKT5"/>
<name>A0A1I3NKT5_9GAMM</name>
<protein>
    <submittedName>
        <fullName evidence="2">ABC-type Zn uptake system ZnuABC, Zn-binding component ZnuA</fullName>
    </submittedName>
</protein>
<dbReference type="PANTHER" id="PTHR42953:SF4">
    <property type="entry name" value="METAL ABC TRANSPORTER SUBSTRATE-BINDING PROTEIN"/>
    <property type="match status" value="1"/>
</dbReference>
<accession>A0A1I3NKT5</accession>
<dbReference type="RefSeq" id="WP_074887872.1">
    <property type="nucleotide sequence ID" value="NZ_FORC01000004.1"/>
</dbReference>
<keyword evidence="1" id="KW-0732">Signal</keyword>
<gene>
    <name evidence="2" type="ORF">SAMN05216602_3871</name>
</gene>
<feature type="signal peptide" evidence="1">
    <location>
        <begin position="1"/>
        <end position="30"/>
    </location>
</feature>
<dbReference type="STRING" id="289370.SAMN05216602_3871"/>
<dbReference type="GO" id="GO:0030001">
    <property type="term" value="P:metal ion transport"/>
    <property type="evidence" value="ECO:0007669"/>
    <property type="project" value="InterPro"/>
</dbReference>
<dbReference type="OrthoDB" id="6104586at2"/>
<dbReference type="Proteomes" id="UP000183018">
    <property type="component" value="Unassembled WGS sequence"/>
</dbReference>
<reference evidence="3" key="1">
    <citation type="submission" date="2016-10" db="EMBL/GenBank/DDBJ databases">
        <authorList>
            <person name="Varghese N."/>
            <person name="Submissions S."/>
        </authorList>
    </citation>
    <scope>NUCLEOTIDE SEQUENCE [LARGE SCALE GENOMIC DNA]</scope>
    <source>
        <strain evidence="3">LMG 22563</strain>
    </source>
</reference>
<dbReference type="Pfam" id="PF01297">
    <property type="entry name" value="ZnuA"/>
    <property type="match status" value="1"/>
</dbReference>
<evidence type="ECO:0000256" key="1">
    <source>
        <dbReference type="SAM" id="SignalP"/>
    </source>
</evidence>
<dbReference type="SUPFAM" id="SSF53807">
    <property type="entry name" value="Helical backbone' metal receptor"/>
    <property type="match status" value="1"/>
</dbReference>